<organism evidence="2 3">
    <name type="scientific">Trifolium medium</name>
    <dbReference type="NCBI Taxonomy" id="97028"/>
    <lineage>
        <taxon>Eukaryota</taxon>
        <taxon>Viridiplantae</taxon>
        <taxon>Streptophyta</taxon>
        <taxon>Embryophyta</taxon>
        <taxon>Tracheophyta</taxon>
        <taxon>Spermatophyta</taxon>
        <taxon>Magnoliopsida</taxon>
        <taxon>eudicotyledons</taxon>
        <taxon>Gunneridae</taxon>
        <taxon>Pentapetalae</taxon>
        <taxon>rosids</taxon>
        <taxon>fabids</taxon>
        <taxon>Fabales</taxon>
        <taxon>Fabaceae</taxon>
        <taxon>Papilionoideae</taxon>
        <taxon>50 kb inversion clade</taxon>
        <taxon>NPAAA clade</taxon>
        <taxon>Hologalegina</taxon>
        <taxon>IRL clade</taxon>
        <taxon>Trifolieae</taxon>
        <taxon>Trifolium</taxon>
    </lineage>
</organism>
<dbReference type="Gene3D" id="3.40.50.720">
    <property type="entry name" value="NAD(P)-binding Rossmann-like Domain"/>
    <property type="match status" value="1"/>
</dbReference>
<sequence length="68" mass="7468">SAAEADVIFTGTASESLLFSKENVEMLPSDGQRRLFIDISIPRNVDPGVSELENALVYNVDDLREVVD</sequence>
<evidence type="ECO:0000259" key="1">
    <source>
        <dbReference type="Pfam" id="PF01488"/>
    </source>
</evidence>
<dbReference type="Proteomes" id="UP000265520">
    <property type="component" value="Unassembled WGS sequence"/>
</dbReference>
<dbReference type="InterPro" id="IPR006151">
    <property type="entry name" value="Shikm_DH/Glu-tRNA_Rdtase"/>
</dbReference>
<dbReference type="AlphaFoldDB" id="A0A392W168"/>
<dbReference type="Pfam" id="PF01488">
    <property type="entry name" value="Shikimate_DH"/>
    <property type="match status" value="1"/>
</dbReference>
<dbReference type="InterPro" id="IPR036291">
    <property type="entry name" value="NAD(P)-bd_dom_sf"/>
</dbReference>
<dbReference type="SUPFAM" id="SSF51735">
    <property type="entry name" value="NAD(P)-binding Rossmann-fold domains"/>
    <property type="match status" value="1"/>
</dbReference>
<accession>A0A392W168</accession>
<proteinExistence type="predicted"/>
<name>A0A392W168_9FABA</name>
<protein>
    <submittedName>
        <fullName evidence="2">Glutamyl-tRNA reductase 2 chloroplastic-like</fullName>
    </submittedName>
</protein>
<dbReference type="PANTHER" id="PTHR43120:SF4">
    <property type="entry name" value="GLUTAMYL-TRNA REDUCTASE"/>
    <property type="match status" value="1"/>
</dbReference>
<evidence type="ECO:0000313" key="2">
    <source>
        <dbReference type="EMBL" id="MCI94388.1"/>
    </source>
</evidence>
<dbReference type="PANTHER" id="PTHR43120">
    <property type="entry name" value="GLUTAMYL-TRNA REDUCTASE 1, CHLOROPLASTIC"/>
    <property type="match status" value="1"/>
</dbReference>
<feature type="non-terminal residue" evidence="2">
    <location>
        <position position="1"/>
    </location>
</feature>
<evidence type="ECO:0000313" key="3">
    <source>
        <dbReference type="Proteomes" id="UP000265520"/>
    </source>
</evidence>
<dbReference type="EMBL" id="LXQA011354858">
    <property type="protein sequence ID" value="MCI94388.1"/>
    <property type="molecule type" value="Genomic_DNA"/>
</dbReference>
<feature type="domain" description="Quinate/shikimate 5-dehydrogenase/glutamyl-tRNA reductase" evidence="1">
    <location>
        <begin position="3"/>
        <end position="66"/>
    </location>
</feature>
<keyword evidence="3" id="KW-1185">Reference proteome</keyword>
<feature type="non-terminal residue" evidence="2">
    <location>
        <position position="68"/>
    </location>
</feature>
<reference evidence="2 3" key="1">
    <citation type="journal article" date="2018" name="Front. Plant Sci.">
        <title>Red Clover (Trifolium pratense) and Zigzag Clover (T. medium) - A Picture of Genomic Similarities and Differences.</title>
        <authorList>
            <person name="Dluhosova J."/>
            <person name="Istvanek J."/>
            <person name="Nedelnik J."/>
            <person name="Repkova J."/>
        </authorList>
    </citation>
    <scope>NUCLEOTIDE SEQUENCE [LARGE SCALE GENOMIC DNA]</scope>
    <source>
        <strain evidence="3">cv. 10/8</strain>
        <tissue evidence="2">Leaf</tissue>
    </source>
</reference>
<comment type="caution">
    <text evidence="2">The sequence shown here is derived from an EMBL/GenBank/DDBJ whole genome shotgun (WGS) entry which is preliminary data.</text>
</comment>